<sequence length="176" mass="20188">MSRISLIAMAQAMKSVKEMNLAQKEKIADEIFHAQPHMLGSVLVLQKFGVSMEKMEFAIELLIVCFAAMKESGLTWPVITEDDQELQLQLYTTTVRLGEDLRPSLRDRLMQQYVENHPEKNLCAYVWSETASWLRSIVPEDSDRYVMLVVINLVNCIAYVPMPNLGKPVRRREKSA</sequence>
<evidence type="ECO:0000313" key="2">
    <source>
        <dbReference type="Proteomes" id="UP000198866"/>
    </source>
</evidence>
<organism evidence="1 2">
    <name type="scientific">Paraburkholderia diazotrophica</name>
    <dbReference type="NCBI Taxonomy" id="667676"/>
    <lineage>
        <taxon>Bacteria</taxon>
        <taxon>Pseudomonadati</taxon>
        <taxon>Pseudomonadota</taxon>
        <taxon>Betaproteobacteria</taxon>
        <taxon>Burkholderiales</taxon>
        <taxon>Burkholderiaceae</taxon>
        <taxon>Paraburkholderia</taxon>
    </lineage>
</organism>
<evidence type="ECO:0000313" key="1">
    <source>
        <dbReference type="EMBL" id="SEK06198.1"/>
    </source>
</evidence>
<gene>
    <name evidence="1" type="ORF">SAMN05192539_103645</name>
</gene>
<dbReference type="AlphaFoldDB" id="A0A1H7DXA9"/>
<reference evidence="2" key="1">
    <citation type="submission" date="2016-10" db="EMBL/GenBank/DDBJ databases">
        <authorList>
            <person name="Varghese N."/>
            <person name="Submissions S."/>
        </authorList>
    </citation>
    <scope>NUCLEOTIDE SEQUENCE [LARGE SCALE GENOMIC DNA]</scope>
    <source>
        <strain evidence="2">LMG 26031</strain>
    </source>
</reference>
<protein>
    <submittedName>
        <fullName evidence="1">Uncharacterized protein</fullName>
    </submittedName>
</protein>
<dbReference type="EMBL" id="FNYE01000036">
    <property type="protein sequence ID" value="SEK06198.1"/>
    <property type="molecule type" value="Genomic_DNA"/>
</dbReference>
<dbReference type="Proteomes" id="UP000198866">
    <property type="component" value="Unassembled WGS sequence"/>
</dbReference>
<dbReference type="RefSeq" id="WP_090872336.1">
    <property type="nucleotide sequence ID" value="NZ_FNYE01000036.1"/>
</dbReference>
<accession>A0A1H7DXA9</accession>
<keyword evidence="2" id="KW-1185">Reference proteome</keyword>
<name>A0A1H7DXA9_9BURK</name>
<dbReference type="OrthoDB" id="6198274at2"/>
<proteinExistence type="predicted"/>